<dbReference type="SUPFAM" id="SSF51735">
    <property type="entry name" value="NAD(P)-binding Rossmann-fold domains"/>
    <property type="match status" value="1"/>
</dbReference>
<organism evidence="1 2">
    <name type="scientific">Prototheca wickerhamii</name>
    <dbReference type="NCBI Taxonomy" id="3111"/>
    <lineage>
        <taxon>Eukaryota</taxon>
        <taxon>Viridiplantae</taxon>
        <taxon>Chlorophyta</taxon>
        <taxon>core chlorophytes</taxon>
        <taxon>Trebouxiophyceae</taxon>
        <taxon>Chlorellales</taxon>
        <taxon>Chlorellaceae</taxon>
        <taxon>Prototheca</taxon>
    </lineage>
</organism>
<evidence type="ECO:0000313" key="2">
    <source>
        <dbReference type="Proteomes" id="UP001255856"/>
    </source>
</evidence>
<protein>
    <submittedName>
        <fullName evidence="1">Uncharacterized protein</fullName>
    </submittedName>
</protein>
<sequence length="173" mass="18730">MTERESRQLEGQTAVIIGAQGQVADSISEAFAREGAFIYLTALDTLCLHETEARTKGTAGFDAVGVETLELDPSDEQQIKDVASTIGAKRKTVEVLVLCNVEYEQAWAVVVGFKELYGEATKILVIQDPEMGDRSSWVKGLGPCAQLIKLANEDTMDEFDPGLIVLGALHNEA</sequence>
<name>A0AAD9MLV9_PROWI</name>
<dbReference type="InterPro" id="IPR036291">
    <property type="entry name" value="NAD(P)-bd_dom_sf"/>
</dbReference>
<gene>
    <name evidence="1" type="ORF">QBZ16_000148</name>
</gene>
<dbReference type="AlphaFoldDB" id="A0AAD9MLV9"/>
<dbReference type="Gene3D" id="3.40.50.720">
    <property type="entry name" value="NAD(P)-binding Rossmann-like Domain"/>
    <property type="match status" value="1"/>
</dbReference>
<accession>A0AAD9MLV9</accession>
<proteinExistence type="predicted"/>
<comment type="caution">
    <text evidence="1">The sequence shown here is derived from an EMBL/GenBank/DDBJ whole genome shotgun (WGS) entry which is preliminary data.</text>
</comment>
<dbReference type="EMBL" id="JASFZW010000001">
    <property type="protein sequence ID" value="KAK2080295.1"/>
    <property type="molecule type" value="Genomic_DNA"/>
</dbReference>
<reference evidence="1" key="1">
    <citation type="submission" date="2021-01" db="EMBL/GenBank/DDBJ databases">
        <authorList>
            <person name="Eckstrom K.M.E."/>
        </authorList>
    </citation>
    <scope>NUCLEOTIDE SEQUENCE</scope>
    <source>
        <strain evidence="1">UVCC 0001</strain>
    </source>
</reference>
<dbReference type="Proteomes" id="UP001255856">
    <property type="component" value="Unassembled WGS sequence"/>
</dbReference>
<keyword evidence="2" id="KW-1185">Reference proteome</keyword>
<evidence type="ECO:0000313" key="1">
    <source>
        <dbReference type="EMBL" id="KAK2080295.1"/>
    </source>
</evidence>